<proteinExistence type="predicted"/>
<dbReference type="RefSeq" id="WP_286214077.1">
    <property type="nucleotide sequence ID" value="NZ_AP027736.1"/>
</dbReference>
<evidence type="ECO:0000313" key="1">
    <source>
        <dbReference type="EMBL" id="GAA5518170.1"/>
    </source>
</evidence>
<name>A0ABP9WEA0_9MICO</name>
<dbReference type="PIRSF" id="PIRSF035170">
    <property type="entry name" value="HD_phosphohydro"/>
    <property type="match status" value="1"/>
</dbReference>
<evidence type="ECO:0000313" key="2">
    <source>
        <dbReference type="Proteomes" id="UP001426770"/>
    </source>
</evidence>
<reference evidence="1 2" key="1">
    <citation type="submission" date="2024-02" db="EMBL/GenBank/DDBJ databases">
        <title>Lysinimicrobium sediminis NBRC 112286.</title>
        <authorList>
            <person name="Ichikawa N."/>
            <person name="Katano-Makiyama Y."/>
            <person name="Hidaka K."/>
        </authorList>
    </citation>
    <scope>NUCLEOTIDE SEQUENCE [LARGE SCALE GENOMIC DNA]</scope>
    <source>
        <strain evidence="1 2">NBRC 112286</strain>
    </source>
</reference>
<dbReference type="EMBL" id="BAABRR010000002">
    <property type="protein sequence ID" value="GAA5518170.1"/>
    <property type="molecule type" value="Genomic_DNA"/>
</dbReference>
<organism evidence="1 2">
    <name type="scientific">Demequina sediminis</name>
    <dbReference type="NCBI Taxonomy" id="1930058"/>
    <lineage>
        <taxon>Bacteria</taxon>
        <taxon>Bacillati</taxon>
        <taxon>Actinomycetota</taxon>
        <taxon>Actinomycetes</taxon>
        <taxon>Micrococcales</taxon>
        <taxon>Demequinaceae</taxon>
        <taxon>Demequina</taxon>
    </lineage>
</organism>
<protein>
    <recommendedName>
        <fullName evidence="3">Metal-dependent HD superfamily phosphohydrolase</fullName>
    </recommendedName>
</protein>
<dbReference type="Gene3D" id="1.10.3210.10">
    <property type="entry name" value="Hypothetical protein af1432"/>
    <property type="match status" value="1"/>
</dbReference>
<comment type="caution">
    <text evidence="1">The sequence shown here is derived from an EMBL/GenBank/DDBJ whole genome shotgun (WGS) entry which is preliminary data.</text>
</comment>
<dbReference type="PANTHER" id="PTHR21174">
    <property type="match status" value="1"/>
</dbReference>
<sequence length="240" mass="26403">MPPATTPAWLLPAFVREAVAAGATASEDEIAEAGSRLLRRWENPARHFHDVRHLVELLTRVDELQQETRLPHCVRLAAWYHGAVFASDAESAYAARGGEDEDASAEFARLELRVLGLPEAKIDAVATMVHGLSRHAMAAESPDAAVLSDADLAILAADPQRYKAYLHDVRAEYAEIPEDRFLRSRREIVMKLLGRERLYTSPLGANWESQARQNLTAELARLDKAIAAMSTAPDAGHPVP</sequence>
<accession>A0ABP9WEA0</accession>
<dbReference type="SUPFAM" id="SSF109604">
    <property type="entry name" value="HD-domain/PDEase-like"/>
    <property type="match status" value="1"/>
</dbReference>
<dbReference type="PANTHER" id="PTHR21174:SF0">
    <property type="entry name" value="HD PHOSPHOHYDROLASE FAMILY PROTEIN-RELATED"/>
    <property type="match status" value="1"/>
</dbReference>
<evidence type="ECO:0008006" key="3">
    <source>
        <dbReference type="Google" id="ProtNLM"/>
    </source>
</evidence>
<dbReference type="InterPro" id="IPR009218">
    <property type="entry name" value="HD_phosphohydro"/>
</dbReference>
<gene>
    <name evidence="1" type="ORF">Lsed01_00591</name>
</gene>
<dbReference type="Proteomes" id="UP001426770">
    <property type="component" value="Unassembled WGS sequence"/>
</dbReference>
<keyword evidence="2" id="KW-1185">Reference proteome</keyword>